<name>A0AAV7R5V9_PLEWA</name>
<evidence type="ECO:0000256" key="1">
    <source>
        <dbReference type="SAM" id="MobiDB-lite"/>
    </source>
</evidence>
<evidence type="ECO:0000313" key="3">
    <source>
        <dbReference type="Proteomes" id="UP001066276"/>
    </source>
</evidence>
<organism evidence="2 3">
    <name type="scientific">Pleurodeles waltl</name>
    <name type="common">Iberian ribbed newt</name>
    <dbReference type="NCBI Taxonomy" id="8319"/>
    <lineage>
        <taxon>Eukaryota</taxon>
        <taxon>Metazoa</taxon>
        <taxon>Chordata</taxon>
        <taxon>Craniata</taxon>
        <taxon>Vertebrata</taxon>
        <taxon>Euteleostomi</taxon>
        <taxon>Amphibia</taxon>
        <taxon>Batrachia</taxon>
        <taxon>Caudata</taxon>
        <taxon>Salamandroidea</taxon>
        <taxon>Salamandridae</taxon>
        <taxon>Pleurodelinae</taxon>
        <taxon>Pleurodeles</taxon>
    </lineage>
</organism>
<feature type="region of interest" description="Disordered" evidence="1">
    <location>
        <begin position="1"/>
        <end position="24"/>
    </location>
</feature>
<feature type="compositionally biased region" description="Basic and acidic residues" evidence="1">
    <location>
        <begin position="60"/>
        <end position="75"/>
    </location>
</feature>
<evidence type="ECO:0000313" key="2">
    <source>
        <dbReference type="EMBL" id="KAJ1146875.1"/>
    </source>
</evidence>
<accession>A0AAV7R5V9</accession>
<feature type="region of interest" description="Disordered" evidence="1">
    <location>
        <begin position="53"/>
        <end position="75"/>
    </location>
</feature>
<proteinExistence type="predicted"/>
<dbReference type="Proteomes" id="UP001066276">
    <property type="component" value="Chromosome 6"/>
</dbReference>
<keyword evidence="3" id="KW-1185">Reference proteome</keyword>
<reference evidence="2" key="1">
    <citation type="journal article" date="2022" name="bioRxiv">
        <title>Sequencing and chromosome-scale assembly of the giantPleurodeles waltlgenome.</title>
        <authorList>
            <person name="Brown T."/>
            <person name="Elewa A."/>
            <person name="Iarovenko S."/>
            <person name="Subramanian E."/>
            <person name="Araus A.J."/>
            <person name="Petzold A."/>
            <person name="Susuki M."/>
            <person name="Suzuki K.-i.T."/>
            <person name="Hayashi T."/>
            <person name="Toyoda A."/>
            <person name="Oliveira C."/>
            <person name="Osipova E."/>
            <person name="Leigh N.D."/>
            <person name="Simon A."/>
            <person name="Yun M.H."/>
        </authorList>
    </citation>
    <scope>NUCLEOTIDE SEQUENCE</scope>
    <source>
        <strain evidence="2">20211129_DDA</strain>
        <tissue evidence="2">Liver</tissue>
    </source>
</reference>
<sequence>MDTQGVRLRELHGHAGRETERAAWTRRASDRASCMDTQGVRLRELHGLKRVGMSGLHGHAGRETERAAWTRRASD</sequence>
<protein>
    <submittedName>
        <fullName evidence="2">Uncharacterized protein</fullName>
    </submittedName>
</protein>
<dbReference type="EMBL" id="JANPWB010000010">
    <property type="protein sequence ID" value="KAJ1146875.1"/>
    <property type="molecule type" value="Genomic_DNA"/>
</dbReference>
<feature type="compositionally biased region" description="Basic and acidic residues" evidence="1">
    <location>
        <begin position="7"/>
        <end position="24"/>
    </location>
</feature>
<gene>
    <name evidence="2" type="ORF">NDU88_013133</name>
</gene>
<comment type="caution">
    <text evidence="2">The sequence shown here is derived from an EMBL/GenBank/DDBJ whole genome shotgun (WGS) entry which is preliminary data.</text>
</comment>
<dbReference type="AlphaFoldDB" id="A0AAV7R5V9"/>